<keyword evidence="2" id="KW-1185">Reference proteome</keyword>
<dbReference type="KEGG" id="mbr:MONBRDRAFT_6975"/>
<dbReference type="GeneID" id="5889751"/>
<gene>
    <name evidence="1" type="ORF">MONBRDRAFT_6975</name>
</gene>
<evidence type="ECO:0000313" key="1">
    <source>
        <dbReference type="EMBL" id="EDQ90586.1"/>
    </source>
</evidence>
<organism evidence="1 2">
    <name type="scientific">Monosiga brevicollis</name>
    <name type="common">Choanoflagellate</name>
    <dbReference type="NCBI Taxonomy" id="81824"/>
    <lineage>
        <taxon>Eukaryota</taxon>
        <taxon>Choanoflagellata</taxon>
        <taxon>Craspedida</taxon>
        <taxon>Salpingoecidae</taxon>
        <taxon>Monosiga</taxon>
    </lineage>
</organism>
<dbReference type="RefSeq" id="XP_001744637.1">
    <property type="nucleotide sequence ID" value="XM_001744585.1"/>
</dbReference>
<protein>
    <submittedName>
        <fullName evidence="1">Uncharacterized protein</fullName>
    </submittedName>
</protein>
<reference evidence="1 2" key="1">
    <citation type="journal article" date="2008" name="Nature">
        <title>The genome of the choanoflagellate Monosiga brevicollis and the origin of metazoans.</title>
        <authorList>
            <consortium name="JGI Sequencing"/>
            <person name="King N."/>
            <person name="Westbrook M.J."/>
            <person name="Young S.L."/>
            <person name="Kuo A."/>
            <person name="Abedin M."/>
            <person name="Chapman J."/>
            <person name="Fairclough S."/>
            <person name="Hellsten U."/>
            <person name="Isogai Y."/>
            <person name="Letunic I."/>
            <person name="Marr M."/>
            <person name="Pincus D."/>
            <person name="Putnam N."/>
            <person name="Rokas A."/>
            <person name="Wright K.J."/>
            <person name="Zuzow R."/>
            <person name="Dirks W."/>
            <person name="Good M."/>
            <person name="Goodstein D."/>
            <person name="Lemons D."/>
            <person name="Li W."/>
            <person name="Lyons J.B."/>
            <person name="Morris A."/>
            <person name="Nichols S."/>
            <person name="Richter D.J."/>
            <person name="Salamov A."/>
            <person name="Bork P."/>
            <person name="Lim W.A."/>
            <person name="Manning G."/>
            <person name="Miller W.T."/>
            <person name="McGinnis W."/>
            <person name="Shapiro H."/>
            <person name="Tjian R."/>
            <person name="Grigoriev I.V."/>
            <person name="Rokhsar D."/>
        </authorList>
    </citation>
    <scope>NUCLEOTIDE SEQUENCE [LARGE SCALE GENOMIC DNA]</scope>
    <source>
        <strain evidence="2">MX1 / ATCC 50154</strain>
    </source>
</reference>
<dbReference type="InParanoid" id="A9UVI5"/>
<name>A9UVI5_MONBE</name>
<dbReference type="EMBL" id="CH991547">
    <property type="protein sequence ID" value="EDQ90586.1"/>
    <property type="molecule type" value="Genomic_DNA"/>
</dbReference>
<dbReference type="Proteomes" id="UP000001357">
    <property type="component" value="Unassembled WGS sequence"/>
</dbReference>
<accession>A9UVI5</accession>
<sequence length="116" mass="12322">MAAVEAQIVVAQAADGGGATEATLEQQQWTRALPDTGNLADLHAVVSEVRAAMNAHLTAAIEAQGQSVQGNRRSCCVRCDINAWHEQRTTSAIILKTRTKTTDGLTGYSPHACFSE</sequence>
<dbReference type="AlphaFoldDB" id="A9UVI5"/>
<proteinExistence type="predicted"/>
<evidence type="ECO:0000313" key="2">
    <source>
        <dbReference type="Proteomes" id="UP000001357"/>
    </source>
</evidence>